<dbReference type="InterPro" id="IPR037066">
    <property type="entry name" value="Plug_dom_sf"/>
</dbReference>
<dbReference type="Pfam" id="PF00593">
    <property type="entry name" value="TonB_dep_Rec_b-barrel"/>
    <property type="match status" value="1"/>
</dbReference>
<comment type="caution">
    <text evidence="13">The sequence shown here is derived from an EMBL/GenBank/DDBJ whole genome shotgun (WGS) entry which is preliminary data.</text>
</comment>
<accession>A0ABT8LDQ7</accession>
<dbReference type="EMBL" id="JAUJEB010000005">
    <property type="protein sequence ID" value="MDN5214895.1"/>
    <property type="molecule type" value="Genomic_DNA"/>
</dbReference>
<dbReference type="InterPro" id="IPR036942">
    <property type="entry name" value="Beta-barrel_TonB_sf"/>
</dbReference>
<dbReference type="Gene3D" id="2.40.170.20">
    <property type="entry name" value="TonB-dependent receptor, beta-barrel domain"/>
    <property type="match status" value="1"/>
</dbReference>
<keyword evidence="5 9" id="KW-0798">TonB box</keyword>
<gene>
    <name evidence="13" type="ORF">QQ020_22635</name>
</gene>
<proteinExistence type="inferred from homology"/>
<evidence type="ECO:0000259" key="12">
    <source>
        <dbReference type="Pfam" id="PF07715"/>
    </source>
</evidence>
<organism evidence="13 14">
    <name type="scientific">Agaribacillus aureus</name>
    <dbReference type="NCBI Taxonomy" id="3051825"/>
    <lineage>
        <taxon>Bacteria</taxon>
        <taxon>Pseudomonadati</taxon>
        <taxon>Bacteroidota</taxon>
        <taxon>Cytophagia</taxon>
        <taxon>Cytophagales</taxon>
        <taxon>Splendidivirgaceae</taxon>
        <taxon>Agaribacillus</taxon>
    </lineage>
</organism>
<dbReference type="NCBIfam" id="TIGR04056">
    <property type="entry name" value="OMP_RagA_SusC"/>
    <property type="match status" value="1"/>
</dbReference>
<keyword evidence="10" id="KW-0732">Signal</keyword>
<keyword evidence="3 8" id="KW-1134">Transmembrane beta strand</keyword>
<evidence type="ECO:0000256" key="4">
    <source>
        <dbReference type="ARBA" id="ARBA00022692"/>
    </source>
</evidence>
<keyword evidence="13" id="KW-0675">Receptor</keyword>
<feature type="chain" id="PRO_5046587954" evidence="10">
    <location>
        <begin position="28"/>
        <end position="1066"/>
    </location>
</feature>
<dbReference type="InterPro" id="IPR039426">
    <property type="entry name" value="TonB-dep_rcpt-like"/>
</dbReference>
<dbReference type="InterPro" id="IPR012910">
    <property type="entry name" value="Plug_dom"/>
</dbReference>
<keyword evidence="2 8" id="KW-0813">Transport</keyword>
<dbReference type="InterPro" id="IPR000531">
    <property type="entry name" value="Beta-barrel_TonB"/>
</dbReference>
<keyword evidence="7 8" id="KW-0998">Cell outer membrane</keyword>
<dbReference type="Gene3D" id="2.170.130.10">
    <property type="entry name" value="TonB-dependent receptor, plug domain"/>
    <property type="match status" value="1"/>
</dbReference>
<evidence type="ECO:0000256" key="3">
    <source>
        <dbReference type="ARBA" id="ARBA00022452"/>
    </source>
</evidence>
<keyword evidence="4 8" id="KW-0812">Transmembrane</keyword>
<dbReference type="InterPro" id="IPR008969">
    <property type="entry name" value="CarboxyPept-like_regulatory"/>
</dbReference>
<evidence type="ECO:0000256" key="6">
    <source>
        <dbReference type="ARBA" id="ARBA00023136"/>
    </source>
</evidence>
<evidence type="ECO:0000256" key="2">
    <source>
        <dbReference type="ARBA" id="ARBA00022448"/>
    </source>
</evidence>
<name>A0ABT8LDQ7_9BACT</name>
<feature type="domain" description="TonB-dependent receptor plug" evidence="12">
    <location>
        <begin position="138"/>
        <end position="246"/>
    </location>
</feature>
<dbReference type="Proteomes" id="UP001172083">
    <property type="component" value="Unassembled WGS sequence"/>
</dbReference>
<comment type="subcellular location">
    <subcellularLocation>
        <location evidence="1 8">Cell outer membrane</location>
        <topology evidence="1 8">Multi-pass membrane protein</topology>
    </subcellularLocation>
</comment>
<evidence type="ECO:0000256" key="7">
    <source>
        <dbReference type="ARBA" id="ARBA00023237"/>
    </source>
</evidence>
<sequence>MKNSIQKKFFKWLYVMPILLLPAIQSAANVTGSSLKSFFQQQDLQKDITVTGKVLSELNEPLPGANVVVKGSASGTITDVNGNYSLKVAENSTLVFSYVGYRNQEVLVVDQTIINITMLPDLEQLEELVVVGYGSQKKSHLTGAVSKVTNEQLDQIPLARVDDALVGRVSGVNIQATDGEAGAPPTIRIRGTGSVTGSSSPLIVVDGLVVDEDFLSNLDMNNIESFEVLKDAASAAIYGSRGGNGIIMVTTKNGRPGKTQFSYNGFFGQKEARQSDAYYASLAETAAAELAFNGFLSDRTLVKQQLGVDRDWQDVIFDGGNIMSHSLSARGGTEKTTFNVSGSYLKDEGVMLTDEFERYSLSLKVKTKVSDRFSLGVSVAPSFTDRRRFDGSTHDILRQTPWLPLYLDENTIQFVNRLRDDGKYADAQIGDYALQRMFDDWDLVEGQAVASGGTDISNTSNTNPAAKVIERERLDKKFKLFGTVYGQYEIIDGLRFKSAFSGSTQNTRRSRWQGVEAHRNGAANTRLDDNNEEAIHLVWENFLTYDKVFGKHEFNTVLGTSTERWKNYASTVVGTGYDSDLVKSISNATTIARATSFEWEKRLLSFFGRVNYAYNDKFLASVSLRRDGSSIFGADNKYGNFPAASVGWNISNEDFLKDSKAINLLKVRASYGATGNDRLNTGNYNVNVTSNLGGATSLSSGDVLIDNYPYLALLGAGTAVISGAATASFNPINIANADLKWERSIEINPGVDFILFNNVLAGSIDYYKRTSDQLLLFNPISGTSGFGNALVNLGEVENKGFEIELRSNNINRQNFTWSTTFIGSRNKNELTDFADSNGQIQSVDAKRAAEWINQEGLPISSYYGWVVDRDIPLEFIKDPFHPVGAEAQDVYVKDLNGDGTINDEDKTVLGSPYPEFIWSLSNNFTFGNIDLTFMFQGSHGAEIRNMGDQYLFNHFNSSQDFDPDITPDQEFIRQKIFTDDIIQDASYIALRTVNIGYTFSANLLEKVGISRARVYAAGQNLLYLTADDYTGFNPESIDNTSPTTWGYQRAGSPIQKTVTIGFNLDF</sequence>
<dbReference type="SUPFAM" id="SSF56935">
    <property type="entry name" value="Porins"/>
    <property type="match status" value="1"/>
</dbReference>
<dbReference type="SUPFAM" id="SSF49464">
    <property type="entry name" value="Carboxypeptidase regulatory domain-like"/>
    <property type="match status" value="1"/>
</dbReference>
<evidence type="ECO:0000313" key="14">
    <source>
        <dbReference type="Proteomes" id="UP001172083"/>
    </source>
</evidence>
<dbReference type="Gene3D" id="2.60.40.1120">
    <property type="entry name" value="Carboxypeptidase-like, regulatory domain"/>
    <property type="match status" value="1"/>
</dbReference>
<evidence type="ECO:0000256" key="8">
    <source>
        <dbReference type="PROSITE-ProRule" id="PRU01360"/>
    </source>
</evidence>
<protein>
    <submittedName>
        <fullName evidence="13">TonB-dependent receptor</fullName>
    </submittedName>
</protein>
<evidence type="ECO:0000256" key="10">
    <source>
        <dbReference type="SAM" id="SignalP"/>
    </source>
</evidence>
<evidence type="ECO:0000256" key="5">
    <source>
        <dbReference type="ARBA" id="ARBA00023077"/>
    </source>
</evidence>
<dbReference type="NCBIfam" id="TIGR04057">
    <property type="entry name" value="SusC_RagA_signa"/>
    <property type="match status" value="1"/>
</dbReference>
<dbReference type="RefSeq" id="WP_346760233.1">
    <property type="nucleotide sequence ID" value="NZ_JAUJEB010000005.1"/>
</dbReference>
<dbReference type="PROSITE" id="PS52016">
    <property type="entry name" value="TONB_DEPENDENT_REC_3"/>
    <property type="match status" value="1"/>
</dbReference>
<evidence type="ECO:0000256" key="9">
    <source>
        <dbReference type="RuleBase" id="RU003357"/>
    </source>
</evidence>
<comment type="similarity">
    <text evidence="8 9">Belongs to the TonB-dependent receptor family.</text>
</comment>
<feature type="signal peptide" evidence="10">
    <location>
        <begin position="1"/>
        <end position="27"/>
    </location>
</feature>
<dbReference type="Pfam" id="PF13715">
    <property type="entry name" value="CarbopepD_reg_2"/>
    <property type="match status" value="1"/>
</dbReference>
<dbReference type="InterPro" id="IPR023997">
    <property type="entry name" value="TonB-dep_OMP_SusC/RagA_CS"/>
</dbReference>
<keyword evidence="6 8" id="KW-0472">Membrane</keyword>
<evidence type="ECO:0000313" key="13">
    <source>
        <dbReference type="EMBL" id="MDN5214895.1"/>
    </source>
</evidence>
<dbReference type="Pfam" id="PF07715">
    <property type="entry name" value="Plug"/>
    <property type="match status" value="1"/>
</dbReference>
<reference evidence="13" key="1">
    <citation type="submission" date="2023-06" db="EMBL/GenBank/DDBJ databases">
        <title>Genomic of Agaribacillus aureum.</title>
        <authorList>
            <person name="Wang G."/>
        </authorList>
    </citation>
    <scope>NUCLEOTIDE SEQUENCE</scope>
    <source>
        <strain evidence="13">BMA12</strain>
    </source>
</reference>
<evidence type="ECO:0000259" key="11">
    <source>
        <dbReference type="Pfam" id="PF00593"/>
    </source>
</evidence>
<keyword evidence="14" id="KW-1185">Reference proteome</keyword>
<evidence type="ECO:0000256" key="1">
    <source>
        <dbReference type="ARBA" id="ARBA00004571"/>
    </source>
</evidence>
<feature type="domain" description="TonB-dependent receptor-like beta-barrel" evidence="11">
    <location>
        <begin position="467"/>
        <end position="824"/>
    </location>
</feature>
<dbReference type="InterPro" id="IPR023996">
    <property type="entry name" value="TonB-dep_OMP_SusC/RagA"/>
</dbReference>